<dbReference type="InterPro" id="IPR001347">
    <property type="entry name" value="SIS_dom"/>
</dbReference>
<dbReference type="CDD" id="cd04604">
    <property type="entry name" value="CBS_pair_SIS_assoc"/>
    <property type="match status" value="1"/>
</dbReference>
<dbReference type="InterPro" id="IPR046348">
    <property type="entry name" value="SIS_dom_sf"/>
</dbReference>
<dbReference type="SMART" id="SM00116">
    <property type="entry name" value="CBS"/>
    <property type="match status" value="2"/>
</dbReference>
<dbReference type="Proteomes" id="UP000609531">
    <property type="component" value="Unassembled WGS sequence"/>
</dbReference>
<keyword evidence="3 7" id="KW-0129">CBS domain</keyword>
<dbReference type="NCBIfam" id="TIGR00393">
    <property type="entry name" value="kpsF"/>
    <property type="match status" value="1"/>
</dbReference>
<keyword evidence="2" id="KW-0677">Repeat</keyword>
<evidence type="ECO:0000256" key="5">
    <source>
        <dbReference type="PIRSR" id="PIRSR004692-2"/>
    </source>
</evidence>
<dbReference type="FunFam" id="3.40.50.10490:FF:000011">
    <property type="entry name" value="Arabinose 5-phosphate isomerase"/>
    <property type="match status" value="1"/>
</dbReference>
<feature type="site" description="Catalytically relevant" evidence="6">
    <location>
        <position position="112"/>
    </location>
</feature>
<dbReference type="Gene3D" id="3.10.580.10">
    <property type="entry name" value="CBS-domain"/>
    <property type="match status" value="1"/>
</dbReference>
<evidence type="ECO:0000256" key="6">
    <source>
        <dbReference type="PIRSR" id="PIRSR004692-3"/>
    </source>
</evidence>
<feature type="domain" description="CBS" evidence="8">
    <location>
        <begin position="212"/>
        <end position="273"/>
    </location>
</feature>
<evidence type="ECO:0000256" key="2">
    <source>
        <dbReference type="ARBA" id="ARBA00022737"/>
    </source>
</evidence>
<name>A0A934IMA4_9HYPH</name>
<keyword evidence="11" id="KW-1185">Reference proteome</keyword>
<dbReference type="GO" id="GO:1901135">
    <property type="term" value="P:carbohydrate derivative metabolic process"/>
    <property type="evidence" value="ECO:0007669"/>
    <property type="project" value="InterPro"/>
</dbReference>
<sequence>MDQAVAIGRSDDYVQEACNAIEIEINGLKALQASVGPSFTEAIDAILARKGRVVVTGIGKSGHIGRKIAATLASTGTPALFVHATEAAHGDLGMVTDDDIVLAISNSGESIEFQPFLQYCRRFGVTLIAMTARPDSSLGRYADIILELPRAPEACPLSLAPMTSTTLSLVYGDALAAALIRARGFKRTDFAKFHPAGKLGAQLLRMTDLLDMRPHLRSVPHVNHDAPLSEVIATITEGRRGVTAVNADGRLVGVVTDGDLRRALLQGDIFHKTATEIMGGNPLRIGADHLAVDALSMCERHKVAALFVMGVDRPEEVVGLVHLQDLLSLGIV</sequence>
<dbReference type="PROSITE" id="PS51464">
    <property type="entry name" value="SIS"/>
    <property type="match status" value="1"/>
</dbReference>
<dbReference type="PANTHER" id="PTHR42745">
    <property type="match status" value="1"/>
</dbReference>
<dbReference type="PANTHER" id="PTHR42745:SF1">
    <property type="entry name" value="ARABINOSE 5-PHOSPHATE ISOMERASE KDSD"/>
    <property type="match status" value="1"/>
</dbReference>
<comment type="caution">
    <text evidence="10">The sequence shown here is derived from an EMBL/GenBank/DDBJ whole genome shotgun (WGS) entry which is preliminary data.</text>
</comment>
<evidence type="ECO:0000256" key="1">
    <source>
        <dbReference type="ARBA" id="ARBA00008165"/>
    </source>
</evidence>
<dbReference type="Pfam" id="PF00571">
    <property type="entry name" value="CBS"/>
    <property type="match status" value="2"/>
</dbReference>
<proteinExistence type="inferred from homology"/>
<accession>A0A934IMA4</accession>
<dbReference type="Pfam" id="PF01380">
    <property type="entry name" value="SIS"/>
    <property type="match status" value="1"/>
</dbReference>
<feature type="site" description="Catalytically relevant" evidence="6">
    <location>
        <position position="194"/>
    </location>
</feature>
<dbReference type="InterPro" id="IPR000644">
    <property type="entry name" value="CBS_dom"/>
</dbReference>
<evidence type="ECO:0000313" key="11">
    <source>
        <dbReference type="Proteomes" id="UP000609531"/>
    </source>
</evidence>
<dbReference type="AlphaFoldDB" id="A0A934IMA4"/>
<keyword evidence="10" id="KW-0413">Isomerase</keyword>
<feature type="binding site" evidence="5">
    <location>
        <position position="83"/>
    </location>
    <ligand>
        <name>Zn(2+)</name>
        <dbReference type="ChEBI" id="CHEBI:29105"/>
    </ligand>
</feature>
<organism evidence="10 11">
    <name type="scientific">Acuticoccus mangrovi</name>
    <dbReference type="NCBI Taxonomy" id="2796142"/>
    <lineage>
        <taxon>Bacteria</taxon>
        <taxon>Pseudomonadati</taxon>
        <taxon>Pseudomonadota</taxon>
        <taxon>Alphaproteobacteria</taxon>
        <taxon>Hyphomicrobiales</taxon>
        <taxon>Amorphaceae</taxon>
        <taxon>Acuticoccus</taxon>
    </lineage>
</organism>
<feature type="domain" description="SIS" evidence="9">
    <location>
        <begin position="42"/>
        <end position="185"/>
    </location>
</feature>
<evidence type="ECO:0000256" key="3">
    <source>
        <dbReference type="ARBA" id="ARBA00023122"/>
    </source>
</evidence>
<evidence type="ECO:0000256" key="4">
    <source>
        <dbReference type="PIRNR" id="PIRNR004692"/>
    </source>
</evidence>
<dbReference type="InterPro" id="IPR004800">
    <property type="entry name" value="KdsD/KpsF-type"/>
</dbReference>
<dbReference type="GO" id="GO:0005975">
    <property type="term" value="P:carbohydrate metabolic process"/>
    <property type="evidence" value="ECO:0007669"/>
    <property type="project" value="InterPro"/>
</dbReference>
<dbReference type="Gene3D" id="3.40.50.10490">
    <property type="entry name" value="Glucose-6-phosphate isomerase like protein, domain 1"/>
    <property type="match status" value="1"/>
</dbReference>
<evidence type="ECO:0000313" key="10">
    <source>
        <dbReference type="EMBL" id="MBJ3776447.1"/>
    </source>
</evidence>
<dbReference type="GO" id="GO:0046872">
    <property type="term" value="F:metal ion binding"/>
    <property type="evidence" value="ECO:0007669"/>
    <property type="project" value="UniProtKB-KW"/>
</dbReference>
<protein>
    <submittedName>
        <fullName evidence="10">KpsF/GutQ family sugar-phosphate isomerase</fullName>
    </submittedName>
</protein>
<feature type="site" description="Catalytically relevant" evidence="6">
    <location>
        <position position="60"/>
    </location>
</feature>
<dbReference type="InterPro" id="IPR050986">
    <property type="entry name" value="GutQ/KpsF_isomerases"/>
</dbReference>
<evidence type="ECO:0000259" key="8">
    <source>
        <dbReference type="PROSITE" id="PS51371"/>
    </source>
</evidence>
<dbReference type="InterPro" id="IPR035474">
    <property type="entry name" value="SIS_Kpsf"/>
</dbReference>
<dbReference type="CDD" id="cd05014">
    <property type="entry name" value="SIS_Kpsf"/>
    <property type="match status" value="1"/>
</dbReference>
<dbReference type="GO" id="GO:0097367">
    <property type="term" value="F:carbohydrate derivative binding"/>
    <property type="evidence" value="ECO:0007669"/>
    <property type="project" value="InterPro"/>
</dbReference>
<comment type="similarity">
    <text evidence="1 4">Belongs to the SIS family. GutQ/KpsF subfamily.</text>
</comment>
<gene>
    <name evidence="10" type="ORF">JCR33_12145</name>
</gene>
<keyword evidence="5" id="KW-0862">Zinc</keyword>
<dbReference type="RefSeq" id="WP_198882353.1">
    <property type="nucleotide sequence ID" value="NZ_JAEKJA010000009.1"/>
</dbReference>
<feature type="site" description="Catalytically relevant" evidence="6">
    <location>
        <position position="153"/>
    </location>
</feature>
<dbReference type="InterPro" id="IPR046342">
    <property type="entry name" value="CBS_dom_sf"/>
</dbReference>
<dbReference type="GO" id="GO:0019146">
    <property type="term" value="F:arabinose-5-phosphate isomerase activity"/>
    <property type="evidence" value="ECO:0007669"/>
    <property type="project" value="UniProtKB-ARBA"/>
</dbReference>
<keyword evidence="5" id="KW-0479">Metal-binding</keyword>
<dbReference type="PROSITE" id="PS51371">
    <property type="entry name" value="CBS"/>
    <property type="match status" value="1"/>
</dbReference>
<evidence type="ECO:0000259" key="9">
    <source>
        <dbReference type="PROSITE" id="PS51464"/>
    </source>
</evidence>
<dbReference type="PIRSF" id="PIRSF004692">
    <property type="entry name" value="KdsD_KpsF"/>
    <property type="match status" value="1"/>
</dbReference>
<dbReference type="SUPFAM" id="SSF53697">
    <property type="entry name" value="SIS domain"/>
    <property type="match status" value="1"/>
</dbReference>
<dbReference type="EMBL" id="JAEKJA010000009">
    <property type="protein sequence ID" value="MBJ3776447.1"/>
    <property type="molecule type" value="Genomic_DNA"/>
</dbReference>
<evidence type="ECO:0000256" key="7">
    <source>
        <dbReference type="PROSITE-ProRule" id="PRU00703"/>
    </source>
</evidence>
<reference evidence="10" key="1">
    <citation type="submission" date="2020-12" db="EMBL/GenBank/DDBJ databases">
        <title>Bacterial taxonomy.</title>
        <authorList>
            <person name="Pan X."/>
        </authorList>
    </citation>
    <scope>NUCLEOTIDE SEQUENCE</scope>
    <source>
        <strain evidence="10">B2012</strain>
    </source>
</reference>